<proteinExistence type="predicted"/>
<dbReference type="Proteomes" id="UP001642484">
    <property type="component" value="Unassembled WGS sequence"/>
</dbReference>
<dbReference type="InterPro" id="IPR029063">
    <property type="entry name" value="SAM-dependent_MTases_sf"/>
</dbReference>
<accession>A0ABP0Q6A1</accession>
<keyword evidence="3" id="KW-1185">Reference proteome</keyword>
<name>A0ABP0Q6A1_9DINO</name>
<reference evidence="2 3" key="1">
    <citation type="submission" date="2024-02" db="EMBL/GenBank/DDBJ databases">
        <authorList>
            <person name="Chen Y."/>
            <person name="Shah S."/>
            <person name="Dougan E. K."/>
            <person name="Thang M."/>
            <person name="Chan C."/>
        </authorList>
    </citation>
    <scope>NUCLEOTIDE SEQUENCE [LARGE SCALE GENOMIC DNA]</scope>
</reference>
<gene>
    <name evidence="1" type="ORF">CCMP2556_LOCUS40248</name>
    <name evidence="2" type="ORF">CCMP2556_LOCUS40312</name>
</gene>
<dbReference type="EMBL" id="CAXAMN010023929">
    <property type="protein sequence ID" value="CAK9082392.1"/>
    <property type="molecule type" value="Genomic_DNA"/>
</dbReference>
<organism evidence="2 3">
    <name type="scientific">Durusdinium trenchii</name>
    <dbReference type="NCBI Taxonomy" id="1381693"/>
    <lineage>
        <taxon>Eukaryota</taxon>
        <taxon>Sar</taxon>
        <taxon>Alveolata</taxon>
        <taxon>Dinophyceae</taxon>
        <taxon>Suessiales</taxon>
        <taxon>Symbiodiniaceae</taxon>
        <taxon>Durusdinium</taxon>
    </lineage>
</organism>
<evidence type="ECO:0000313" key="3">
    <source>
        <dbReference type="Proteomes" id="UP001642484"/>
    </source>
</evidence>
<dbReference type="EMBL" id="CAXAMN010023940">
    <property type="protein sequence ID" value="CAK9082535.1"/>
    <property type="molecule type" value="Genomic_DNA"/>
</dbReference>
<comment type="caution">
    <text evidence="2">The sequence shown here is derived from an EMBL/GenBank/DDBJ whole genome shotgun (WGS) entry which is preliminary data.</text>
</comment>
<evidence type="ECO:0000313" key="2">
    <source>
        <dbReference type="EMBL" id="CAK9082535.1"/>
    </source>
</evidence>
<dbReference type="SUPFAM" id="SSF53335">
    <property type="entry name" value="S-adenosyl-L-methionine-dependent methyltransferases"/>
    <property type="match status" value="1"/>
</dbReference>
<evidence type="ECO:0000313" key="1">
    <source>
        <dbReference type="EMBL" id="CAK9082392.1"/>
    </source>
</evidence>
<dbReference type="Gene3D" id="3.40.50.150">
    <property type="entry name" value="Vaccinia Virus protein VP39"/>
    <property type="match status" value="1"/>
</dbReference>
<protein>
    <submittedName>
        <fullName evidence="2">Uncharacterized protein</fullName>
    </submittedName>
</protein>
<sequence>MSEPPDVLIQHARYALEALGHSSVCGTKGDNSLLWSTRTLGTTSMFSGICCAERALESINAARKTFGADIGDLTEPLWTVECDAKARAAQVEMLPDTACKFLDVRDFIDAHTLAEMNKVTASGSGKKWKKWLTLVKAGKIPEEAFCSTHLKKCQIRSSFLDFTGSMCTSWSTLGAQEKEESTNSILLLIWMNYHCRKGTPLVGHENVDTFQSGMIVDEMFKAGYRHILVKVKPLDVGIPIGRPRRLLGNISILYTYIWIYIYM</sequence>